<feature type="domain" description="SIS" evidence="5">
    <location>
        <begin position="221"/>
        <end position="369"/>
    </location>
</feature>
<dbReference type="GO" id="GO:0005886">
    <property type="term" value="C:plasma membrane"/>
    <property type="evidence" value="ECO:0007669"/>
    <property type="project" value="TreeGrafter"/>
</dbReference>
<comment type="similarity">
    <text evidence="1">Belongs to the SIS family. AgaS subfamily.</text>
</comment>
<dbReference type="GO" id="GO:0016787">
    <property type="term" value="F:hydrolase activity"/>
    <property type="evidence" value="ECO:0007669"/>
    <property type="project" value="UniProtKB-KW"/>
</dbReference>
<dbReference type="GO" id="GO:0097367">
    <property type="term" value="F:carbohydrate derivative binding"/>
    <property type="evidence" value="ECO:0007669"/>
    <property type="project" value="InterPro"/>
</dbReference>
<dbReference type="InterPro" id="IPR035466">
    <property type="entry name" value="GlmS/AgaS_SIS"/>
</dbReference>
<dbReference type="InterPro" id="IPR035464">
    <property type="entry name" value="SIS_AgaS"/>
</dbReference>
<dbReference type="CDD" id="cd05008">
    <property type="entry name" value="SIS_GlmS_GlmD_1"/>
    <property type="match status" value="1"/>
</dbReference>
<proteinExistence type="inferred from homology"/>
<dbReference type="AlphaFoldDB" id="A0A940PC03"/>
<keyword evidence="7" id="KW-1185">Reference proteome</keyword>
<dbReference type="PROSITE" id="PS51464">
    <property type="entry name" value="SIS"/>
    <property type="match status" value="2"/>
</dbReference>
<dbReference type="EMBL" id="JAEEGA010000015">
    <property type="protein sequence ID" value="MBP1043321.1"/>
    <property type="molecule type" value="Genomic_DNA"/>
</dbReference>
<keyword evidence="2" id="KW-0677">Repeat</keyword>
<dbReference type="RefSeq" id="WP_209531130.1">
    <property type="nucleotide sequence ID" value="NZ_JAEEGA010000015.1"/>
</dbReference>
<accession>A0A940PC03</accession>
<dbReference type="InterPro" id="IPR046348">
    <property type="entry name" value="SIS_dom_sf"/>
</dbReference>
<dbReference type="GO" id="GO:1901135">
    <property type="term" value="P:carbohydrate derivative metabolic process"/>
    <property type="evidence" value="ECO:0007669"/>
    <property type="project" value="InterPro"/>
</dbReference>
<evidence type="ECO:0000313" key="7">
    <source>
        <dbReference type="Proteomes" id="UP000674938"/>
    </source>
</evidence>
<evidence type="ECO:0000256" key="2">
    <source>
        <dbReference type="ARBA" id="ARBA00022737"/>
    </source>
</evidence>
<dbReference type="GO" id="GO:0009401">
    <property type="term" value="P:phosphoenolpyruvate-dependent sugar phosphotransferase system"/>
    <property type="evidence" value="ECO:0007669"/>
    <property type="project" value="TreeGrafter"/>
</dbReference>
<organism evidence="6 7">
    <name type="scientific">Vagococcus allomyrinae</name>
    <dbReference type="NCBI Taxonomy" id="2794353"/>
    <lineage>
        <taxon>Bacteria</taxon>
        <taxon>Bacillati</taxon>
        <taxon>Bacillota</taxon>
        <taxon>Bacilli</taxon>
        <taxon>Lactobacillales</taxon>
        <taxon>Enterococcaceae</taxon>
        <taxon>Vagococcus</taxon>
    </lineage>
</organism>
<reference evidence="6" key="1">
    <citation type="submission" date="2020-12" db="EMBL/GenBank/DDBJ databases">
        <title>Vagococcus allomyrinae sp. nov. and Enterococcus lavae sp. nov., isolated from the larvae of Allomyrina dichotoma.</title>
        <authorList>
            <person name="Lee S.D."/>
        </authorList>
    </citation>
    <scope>NUCLEOTIDE SEQUENCE</scope>
    <source>
        <strain evidence="6">BWB3-3</strain>
    </source>
</reference>
<gene>
    <name evidence="6" type="ORF">I6N95_20060</name>
</gene>
<sequence>MFEKSATELVELGAEITTREIKQQPTLWQETWEIYQDKLKDIDEFLSGISKKHHRIRVIFTGAGTSAYVGEVVLPHLKATGDERAFDFQTVPTTSIVANPLSYYKADQPTLLVSFARSGNSPESIASVSLGQQLVTDFYQLTITCAKDGQLAQKAKGDPTNFLLLMPEKANDDGFAMTGSFSCMTLMSLLIFDQTNDPSKADYIKQIIKMAENVLERENEIAILLQKDYQRVIYLGSGPLAGLAREVQLKILELTAGKIATLFDSSLGFRHGPKSFVNEKTLVFLFVSNDDYTRQYDCDMLNELNEDQIATAVTGISVNKEGGGVDDHFTFDSQYGDLPDAYLALAYALFGQTVGLLTAVKVGNRPDTPSPTGTVNRIVQGVTIHEQ</sequence>
<name>A0A940PC03_9ENTE</name>
<dbReference type="PANTHER" id="PTHR32502:SF3">
    <property type="entry name" value="D-GALACTOSAMINE-6-PHOSPHATE DEAMINASE AGAS-RELATED"/>
    <property type="match status" value="1"/>
</dbReference>
<dbReference type="Gene3D" id="3.40.50.10490">
    <property type="entry name" value="Glucose-6-phosphate isomerase like protein, domain 1"/>
    <property type="match status" value="2"/>
</dbReference>
<dbReference type="InterPro" id="IPR050303">
    <property type="entry name" value="GatZ_KbaZ_carbometab"/>
</dbReference>
<dbReference type="SUPFAM" id="SSF53697">
    <property type="entry name" value="SIS domain"/>
    <property type="match status" value="1"/>
</dbReference>
<dbReference type="Proteomes" id="UP000674938">
    <property type="component" value="Unassembled WGS sequence"/>
</dbReference>
<evidence type="ECO:0000256" key="1">
    <source>
        <dbReference type="ARBA" id="ARBA00007748"/>
    </source>
</evidence>
<dbReference type="InterPro" id="IPR001347">
    <property type="entry name" value="SIS_dom"/>
</dbReference>
<feature type="domain" description="SIS" evidence="5">
    <location>
        <begin position="42"/>
        <end position="201"/>
    </location>
</feature>
<dbReference type="CDD" id="cd05010">
    <property type="entry name" value="SIS_AgaS_like"/>
    <property type="match status" value="1"/>
</dbReference>
<dbReference type="PANTHER" id="PTHR32502">
    <property type="entry name" value="N-ACETYLGALACTOSAMINE PERMEASE II COMPONENT-RELATED"/>
    <property type="match status" value="1"/>
</dbReference>
<protein>
    <submittedName>
        <fullName evidence="6">SIS domain-containing protein</fullName>
    </submittedName>
</protein>
<comment type="catalytic activity">
    <reaction evidence="4">
        <text>D-galactosamine 6-phosphate + H2O = D-tagatopyranose 1-phosphate + NH4(+)</text>
        <dbReference type="Rhea" id="RHEA:47680"/>
        <dbReference type="ChEBI" id="CHEBI:15377"/>
        <dbReference type="ChEBI" id="CHEBI:28938"/>
        <dbReference type="ChEBI" id="CHEBI:71674"/>
        <dbReference type="ChEBI" id="CHEBI:138150"/>
    </reaction>
</comment>
<evidence type="ECO:0000259" key="5">
    <source>
        <dbReference type="PROSITE" id="PS51464"/>
    </source>
</evidence>
<keyword evidence="3" id="KW-0378">Hydrolase</keyword>
<evidence type="ECO:0000313" key="6">
    <source>
        <dbReference type="EMBL" id="MBP1043321.1"/>
    </source>
</evidence>
<comment type="caution">
    <text evidence="6">The sequence shown here is derived from an EMBL/GenBank/DDBJ whole genome shotgun (WGS) entry which is preliminary data.</text>
</comment>
<evidence type="ECO:0000256" key="4">
    <source>
        <dbReference type="ARBA" id="ARBA00029292"/>
    </source>
</evidence>
<evidence type="ECO:0000256" key="3">
    <source>
        <dbReference type="ARBA" id="ARBA00022801"/>
    </source>
</evidence>